<sequence length="113" mass="12846">MKHSPRCLASMPIWHVSEYSPYLYCNGGWKLFFPNEGSDTVSTLDPAKSDFISARSASTPSNGEYRTVTGYLNTSKNRSWNTGKCRRKLTMFLFLLSWNHFSSQPCGHIKGKE</sequence>
<evidence type="ECO:0000313" key="1">
    <source>
        <dbReference type="EMBL" id="CAK0829518.1"/>
    </source>
</evidence>
<evidence type="ECO:0000313" key="2">
    <source>
        <dbReference type="Proteomes" id="UP001189429"/>
    </source>
</evidence>
<dbReference type="EMBL" id="CAUYUJ010010491">
    <property type="protein sequence ID" value="CAK0829518.1"/>
    <property type="molecule type" value="Genomic_DNA"/>
</dbReference>
<comment type="caution">
    <text evidence="1">The sequence shown here is derived from an EMBL/GenBank/DDBJ whole genome shotgun (WGS) entry which is preliminary data.</text>
</comment>
<protein>
    <submittedName>
        <fullName evidence="1">Uncharacterized protein</fullName>
    </submittedName>
</protein>
<accession>A0ABN9SE58</accession>
<organism evidence="1 2">
    <name type="scientific">Prorocentrum cordatum</name>
    <dbReference type="NCBI Taxonomy" id="2364126"/>
    <lineage>
        <taxon>Eukaryota</taxon>
        <taxon>Sar</taxon>
        <taxon>Alveolata</taxon>
        <taxon>Dinophyceae</taxon>
        <taxon>Prorocentrales</taxon>
        <taxon>Prorocentraceae</taxon>
        <taxon>Prorocentrum</taxon>
    </lineage>
</organism>
<name>A0ABN9SE58_9DINO</name>
<gene>
    <name evidence="1" type="ORF">PCOR1329_LOCUS28433</name>
</gene>
<proteinExistence type="predicted"/>
<keyword evidence="2" id="KW-1185">Reference proteome</keyword>
<reference evidence="1" key="1">
    <citation type="submission" date="2023-10" db="EMBL/GenBank/DDBJ databases">
        <authorList>
            <person name="Chen Y."/>
            <person name="Shah S."/>
            <person name="Dougan E. K."/>
            <person name="Thang M."/>
            <person name="Chan C."/>
        </authorList>
    </citation>
    <scope>NUCLEOTIDE SEQUENCE [LARGE SCALE GENOMIC DNA]</scope>
</reference>
<dbReference type="Proteomes" id="UP001189429">
    <property type="component" value="Unassembled WGS sequence"/>
</dbReference>